<evidence type="ECO:0000256" key="1">
    <source>
        <dbReference type="ARBA" id="ARBA00004141"/>
    </source>
</evidence>
<keyword evidence="6" id="KW-1133">Transmembrane helix</keyword>
<keyword evidence="7 8" id="KW-0472">Membrane</keyword>
<evidence type="ECO:0000256" key="4">
    <source>
        <dbReference type="ARBA" id="ARBA00022692"/>
    </source>
</evidence>
<dbReference type="OMA" id="TLFRGCP"/>
<dbReference type="RefSeq" id="XP_009692260.1">
    <property type="nucleotide sequence ID" value="XM_009693965.1"/>
</dbReference>
<proteinExistence type="inferred from homology"/>
<accession>J4DQ74</accession>
<dbReference type="eggNOG" id="KOG0764">
    <property type="taxonomic scope" value="Eukaryota"/>
</dbReference>
<evidence type="ECO:0000256" key="6">
    <source>
        <dbReference type="ARBA" id="ARBA00022989"/>
    </source>
</evidence>
<evidence type="ECO:0000256" key="2">
    <source>
        <dbReference type="ARBA" id="ARBA00006375"/>
    </source>
</evidence>
<dbReference type="AlphaFoldDB" id="J4DQ74"/>
<dbReference type="PANTHER" id="PTHR45683">
    <property type="entry name" value="MITOCHONDRIAL NICOTINAMIDE ADENINE DINUCLEOTIDE TRANSPORTER 1-RELATED-RELATED"/>
    <property type="match status" value="1"/>
</dbReference>
<feature type="repeat" description="Solcar" evidence="8">
    <location>
        <begin position="227"/>
        <end position="313"/>
    </location>
</feature>
<dbReference type="SUPFAM" id="SSF103506">
    <property type="entry name" value="Mitochondrial carrier"/>
    <property type="match status" value="1"/>
</dbReference>
<comment type="subcellular location">
    <subcellularLocation>
        <location evidence="1">Membrane</location>
        <topology evidence="1">Multi-pass membrane protein</topology>
    </subcellularLocation>
</comment>
<dbReference type="InterPro" id="IPR018108">
    <property type="entry name" value="MCP_transmembrane"/>
</dbReference>
<dbReference type="PROSITE" id="PS50920">
    <property type="entry name" value="SOLCAR"/>
    <property type="match status" value="3"/>
</dbReference>
<evidence type="ECO:0000256" key="9">
    <source>
        <dbReference type="RuleBase" id="RU000488"/>
    </source>
</evidence>
<dbReference type="GeneID" id="20716407"/>
<sequence length="328" mass="36758">MENKDHSDGSSLTSSNDLKPIDKREAIKKYATATAVINGVAAGTTNIILQPFAVLRTTIQSMNVYDHGIKSERSKVMEILKTFKAGGIRSMYRGCASSVCLSASGWVVFRFFYDKLSHYDLFKDTTKTSVNLTRSATSSLMTSVILHPFWNARLAIELQSAQTRIDGWPQYRGALNYVIRTIAQRGGIRASFRGLSVSMSAVSHHTLLMVIYDKLSSLKLPAHLKRAEKAQPFVNGMISRLVPTLVCYPLYVTRVMQQCHNTEVTKYSISRILFWNYKKNRIKGMYSGLPVQLVRSTLSGGIMFTIYETLLTLSSNLIINLLNVVLSY</sequence>
<dbReference type="GO" id="GO:0006862">
    <property type="term" value="P:nucleotide transport"/>
    <property type="evidence" value="ECO:0007669"/>
    <property type="project" value="InterPro"/>
</dbReference>
<evidence type="ECO:0000256" key="7">
    <source>
        <dbReference type="ARBA" id="ARBA00023136"/>
    </source>
</evidence>
<dbReference type="Gene3D" id="1.50.40.10">
    <property type="entry name" value="Mitochondrial carrier domain"/>
    <property type="match status" value="2"/>
</dbReference>
<protein>
    <submittedName>
        <fullName evidence="10">Mitochondrial carrier protein</fullName>
    </submittedName>
</protein>
<comment type="similarity">
    <text evidence="2 9">Belongs to the mitochondrial carrier (TC 2.A.29) family.</text>
</comment>
<dbReference type="STRING" id="869250.J4DQ74"/>
<dbReference type="GO" id="GO:0055085">
    <property type="term" value="P:transmembrane transport"/>
    <property type="evidence" value="ECO:0007669"/>
    <property type="project" value="InterPro"/>
</dbReference>
<dbReference type="GO" id="GO:0016020">
    <property type="term" value="C:membrane"/>
    <property type="evidence" value="ECO:0007669"/>
    <property type="project" value="UniProtKB-SubCell"/>
</dbReference>
<keyword evidence="3 9" id="KW-0813">Transport</keyword>
<dbReference type="EMBL" id="AP011949">
    <property type="protein sequence ID" value="BAM41959.1"/>
    <property type="molecule type" value="Genomic_DNA"/>
</dbReference>
<organism evidence="10 11">
    <name type="scientific">Theileria orientalis strain Shintoku</name>
    <dbReference type="NCBI Taxonomy" id="869250"/>
    <lineage>
        <taxon>Eukaryota</taxon>
        <taxon>Sar</taxon>
        <taxon>Alveolata</taxon>
        <taxon>Apicomplexa</taxon>
        <taxon>Aconoidasida</taxon>
        <taxon>Piroplasmida</taxon>
        <taxon>Theileriidae</taxon>
        <taxon>Theileria</taxon>
    </lineage>
</organism>
<keyword evidence="4 8" id="KW-0812">Transmembrane</keyword>
<name>J4DQ74_THEOR</name>
<feature type="repeat" description="Solcar" evidence="8">
    <location>
        <begin position="126"/>
        <end position="218"/>
    </location>
</feature>
<dbReference type="VEuPathDB" id="PiroplasmaDB:TOT_040000338"/>
<evidence type="ECO:0000313" key="10">
    <source>
        <dbReference type="EMBL" id="BAM41959.1"/>
    </source>
</evidence>
<reference evidence="10 11" key="1">
    <citation type="journal article" date="2012" name="MBio">
        <title>Comparative genome analysis of three eukaryotic parasites with differing abilities to transform leukocytes reveals key mediators of Theileria-induced leukocyte transformation.</title>
        <authorList>
            <person name="Hayashida K."/>
            <person name="Hara Y."/>
            <person name="Abe T."/>
            <person name="Yamasaki C."/>
            <person name="Toyoda A."/>
            <person name="Kosuge T."/>
            <person name="Suzuki Y."/>
            <person name="Sato Y."/>
            <person name="Kawashima S."/>
            <person name="Katayama T."/>
            <person name="Wakaguri H."/>
            <person name="Inoue N."/>
            <person name="Homma K."/>
            <person name="Tada-Umezaki M."/>
            <person name="Yagi Y."/>
            <person name="Fujii Y."/>
            <person name="Habara T."/>
            <person name="Kanehisa M."/>
            <person name="Watanabe H."/>
            <person name="Ito K."/>
            <person name="Gojobori T."/>
            <person name="Sugawara H."/>
            <person name="Imanishi T."/>
            <person name="Weir W."/>
            <person name="Gardner M."/>
            <person name="Pain A."/>
            <person name="Shiels B."/>
            <person name="Hattori M."/>
            <person name="Nene V."/>
            <person name="Sugimoto C."/>
        </authorList>
    </citation>
    <scope>NUCLEOTIDE SEQUENCE [LARGE SCALE GENOMIC DNA]</scope>
    <source>
        <strain evidence="10 11">Shintoku</strain>
    </source>
</reference>
<evidence type="ECO:0000313" key="11">
    <source>
        <dbReference type="Proteomes" id="UP000003786"/>
    </source>
</evidence>
<evidence type="ECO:0000256" key="5">
    <source>
        <dbReference type="ARBA" id="ARBA00022737"/>
    </source>
</evidence>
<dbReference type="InterPro" id="IPR023395">
    <property type="entry name" value="MCP_dom_sf"/>
</dbReference>
<dbReference type="Pfam" id="PF00153">
    <property type="entry name" value="Mito_carr"/>
    <property type="match status" value="3"/>
</dbReference>
<feature type="repeat" description="Solcar" evidence="8">
    <location>
        <begin position="29"/>
        <end position="119"/>
    </location>
</feature>
<gene>
    <name evidence="10" type="ORF">TOT_040000338</name>
</gene>
<dbReference type="KEGG" id="tot:TOT_040000338"/>
<dbReference type="InterPro" id="IPR044712">
    <property type="entry name" value="SLC25A32-like"/>
</dbReference>
<evidence type="ECO:0000256" key="8">
    <source>
        <dbReference type="PROSITE-ProRule" id="PRU00282"/>
    </source>
</evidence>
<dbReference type="Proteomes" id="UP000003786">
    <property type="component" value="Chromosome 4"/>
</dbReference>
<dbReference type="OrthoDB" id="428293at2759"/>
<keyword evidence="11" id="KW-1185">Reference proteome</keyword>
<keyword evidence="5" id="KW-0677">Repeat</keyword>
<evidence type="ECO:0000256" key="3">
    <source>
        <dbReference type="ARBA" id="ARBA00022448"/>
    </source>
</evidence>